<dbReference type="EnsemblPlants" id="Solyc02g077525.1.1">
    <property type="protein sequence ID" value="Solyc02g077525.1.1"/>
    <property type="gene ID" value="Solyc02g077525.1"/>
</dbReference>
<dbReference type="Proteomes" id="UP000004994">
    <property type="component" value="Chromosome 2"/>
</dbReference>
<organism evidence="1">
    <name type="scientific">Solanum lycopersicum</name>
    <name type="common">Tomato</name>
    <name type="synonym">Lycopersicon esculentum</name>
    <dbReference type="NCBI Taxonomy" id="4081"/>
    <lineage>
        <taxon>Eukaryota</taxon>
        <taxon>Viridiplantae</taxon>
        <taxon>Streptophyta</taxon>
        <taxon>Embryophyta</taxon>
        <taxon>Tracheophyta</taxon>
        <taxon>Spermatophyta</taxon>
        <taxon>Magnoliopsida</taxon>
        <taxon>eudicotyledons</taxon>
        <taxon>Gunneridae</taxon>
        <taxon>Pentapetalae</taxon>
        <taxon>asterids</taxon>
        <taxon>lamiids</taxon>
        <taxon>Solanales</taxon>
        <taxon>Solanaceae</taxon>
        <taxon>Solanoideae</taxon>
        <taxon>Solaneae</taxon>
        <taxon>Solanum</taxon>
        <taxon>Solanum subgen. Lycopersicon</taxon>
    </lineage>
</organism>
<name>A0A3Q7F430_SOLLC</name>
<dbReference type="AlphaFoldDB" id="A0A3Q7F430"/>
<reference evidence="1" key="1">
    <citation type="journal article" date="2012" name="Nature">
        <title>The tomato genome sequence provides insights into fleshy fruit evolution.</title>
        <authorList>
            <consortium name="Tomato Genome Consortium"/>
        </authorList>
    </citation>
    <scope>NUCLEOTIDE SEQUENCE [LARGE SCALE GENOMIC DNA]</scope>
    <source>
        <strain evidence="1">cv. Heinz 1706</strain>
    </source>
</reference>
<keyword evidence="2" id="KW-1185">Reference proteome</keyword>
<proteinExistence type="predicted"/>
<protein>
    <submittedName>
        <fullName evidence="1">Uncharacterized protein</fullName>
    </submittedName>
</protein>
<sequence length="84" mass="8998">MERATSSSILFQQMLLYTLTKSACKLRKSHSSINGGVRDALSRTGTFDSIGVVVYSFVGVTTGRFGSREDIVGSVVGVFSDVES</sequence>
<reference evidence="1" key="2">
    <citation type="submission" date="2019-01" db="UniProtKB">
        <authorList>
            <consortium name="EnsemblPlants"/>
        </authorList>
    </citation>
    <scope>IDENTIFICATION</scope>
    <source>
        <strain evidence="1">cv. Heinz 1706</strain>
    </source>
</reference>
<dbReference type="Gramene" id="Solyc02g077525.1.1">
    <property type="protein sequence ID" value="Solyc02g077525.1.1"/>
    <property type="gene ID" value="Solyc02g077525.1"/>
</dbReference>
<evidence type="ECO:0000313" key="2">
    <source>
        <dbReference type="Proteomes" id="UP000004994"/>
    </source>
</evidence>
<accession>A0A3Q7F430</accession>
<dbReference type="InParanoid" id="A0A3Q7F430"/>
<evidence type="ECO:0000313" key="1">
    <source>
        <dbReference type="EnsemblPlants" id="Solyc02g077525.1.1"/>
    </source>
</evidence>